<evidence type="ECO:0000259" key="3">
    <source>
        <dbReference type="Pfam" id="PF00496"/>
    </source>
</evidence>
<dbReference type="SUPFAM" id="SSF53850">
    <property type="entry name" value="Periplasmic binding protein-like II"/>
    <property type="match status" value="1"/>
</dbReference>
<protein>
    <submittedName>
        <fullName evidence="4">ABC transporter, substrate-binding protein (Cluster 5, nickel/peptides/opines)</fullName>
    </submittedName>
</protein>
<evidence type="ECO:0000256" key="1">
    <source>
        <dbReference type="ARBA" id="ARBA00005695"/>
    </source>
</evidence>
<dbReference type="GO" id="GO:0030288">
    <property type="term" value="C:outer membrane-bounded periplasmic space"/>
    <property type="evidence" value="ECO:0007669"/>
    <property type="project" value="UniProtKB-ARBA"/>
</dbReference>
<keyword evidence="2" id="KW-0732">Signal</keyword>
<feature type="domain" description="Solute-binding protein family 5" evidence="3">
    <location>
        <begin position="100"/>
        <end position="455"/>
    </location>
</feature>
<sequence length="541" mass="59042">MMSTRRPDGTIELLAGGFLSRRGLLRVGGGTMAAAAGLPLLTGEGMAAALQGDPQPGGDLTFGLSADPPNLDPHIDSGAAASTIKQLVYGTMVRYWLGGELQPNLADSWEISDDGLEYTFALHPGVTFHDGAPFTAEDVKASIERMQDGAVGATLQVEMSLIEEVVAEDELTVRLRLGQPNPAMIEYLAQPDAAIMSKAFLDAGTDPNTTMVGTGPFTFVSREPGVRTELARNEGYFREGLPYLDRIIFVPYTDENTRVSALLGGEIDVADYVPWKDMQTVEDDPNLKLALGQEAAFMCVIYNVEEPPFDNPLVRSALSYAYDRQAIVDAVFFGRGSTITGGLIPTSSWAHNAELDGTYPYDPARAQELLAEAGFADGFSVTLLSTSQYGMHQSSAEIAQQNLQAIGIDCQLELFDWSTVVQRQTEGSYQFRIHGLSPELVDPDFLTNFFASGSAFSRSSNFADEEIDRLLAEGRTTLDEAARKEIYLQLERRLLELSPWSFLSWREQGEGLKEEIQGYEHLPGSTGFKSAVTLEQAWRPS</sequence>
<dbReference type="PANTHER" id="PTHR30290">
    <property type="entry name" value="PERIPLASMIC BINDING COMPONENT OF ABC TRANSPORTER"/>
    <property type="match status" value="1"/>
</dbReference>
<evidence type="ECO:0000256" key="2">
    <source>
        <dbReference type="ARBA" id="ARBA00022729"/>
    </source>
</evidence>
<reference evidence="4" key="1">
    <citation type="submission" date="2020-02" db="EMBL/GenBank/DDBJ databases">
        <authorList>
            <person name="Meier V. D."/>
        </authorList>
    </citation>
    <scope>NUCLEOTIDE SEQUENCE</scope>
    <source>
        <strain evidence="4">AVDCRST_MAG59</strain>
    </source>
</reference>
<dbReference type="EMBL" id="CADCWF010000086">
    <property type="protein sequence ID" value="CAA9546846.1"/>
    <property type="molecule type" value="Genomic_DNA"/>
</dbReference>
<dbReference type="PIRSF" id="PIRSF002741">
    <property type="entry name" value="MppA"/>
    <property type="match status" value="1"/>
</dbReference>
<dbReference type="Pfam" id="PF00496">
    <property type="entry name" value="SBP_bac_5"/>
    <property type="match status" value="1"/>
</dbReference>
<dbReference type="InterPro" id="IPR039424">
    <property type="entry name" value="SBP_5"/>
</dbReference>
<dbReference type="GO" id="GO:0043190">
    <property type="term" value="C:ATP-binding cassette (ABC) transporter complex"/>
    <property type="evidence" value="ECO:0007669"/>
    <property type="project" value="InterPro"/>
</dbReference>
<dbReference type="InterPro" id="IPR000914">
    <property type="entry name" value="SBP_5_dom"/>
</dbReference>
<dbReference type="Gene3D" id="3.10.105.10">
    <property type="entry name" value="Dipeptide-binding Protein, Domain 3"/>
    <property type="match status" value="1"/>
</dbReference>
<comment type="similarity">
    <text evidence="1">Belongs to the bacterial solute-binding protein 5 family.</text>
</comment>
<dbReference type="GO" id="GO:1904680">
    <property type="term" value="F:peptide transmembrane transporter activity"/>
    <property type="evidence" value="ECO:0007669"/>
    <property type="project" value="TreeGrafter"/>
</dbReference>
<dbReference type="InterPro" id="IPR006311">
    <property type="entry name" value="TAT_signal"/>
</dbReference>
<evidence type="ECO:0000313" key="4">
    <source>
        <dbReference type="EMBL" id="CAA9546846.1"/>
    </source>
</evidence>
<name>A0A6J4UCP6_9BACT</name>
<dbReference type="AlphaFoldDB" id="A0A6J4UCP6"/>
<gene>
    <name evidence="4" type="ORF">AVDCRST_MAG59-1379</name>
</gene>
<dbReference type="Gene3D" id="3.90.76.10">
    <property type="entry name" value="Dipeptide-binding Protein, Domain 1"/>
    <property type="match status" value="1"/>
</dbReference>
<organism evidence="4">
    <name type="scientific">uncultured Thermomicrobiales bacterium</name>
    <dbReference type="NCBI Taxonomy" id="1645740"/>
    <lineage>
        <taxon>Bacteria</taxon>
        <taxon>Pseudomonadati</taxon>
        <taxon>Thermomicrobiota</taxon>
        <taxon>Thermomicrobia</taxon>
        <taxon>Thermomicrobiales</taxon>
        <taxon>environmental samples</taxon>
    </lineage>
</organism>
<dbReference type="InterPro" id="IPR030678">
    <property type="entry name" value="Peptide/Ni-bd"/>
</dbReference>
<dbReference type="Gene3D" id="3.40.190.10">
    <property type="entry name" value="Periplasmic binding protein-like II"/>
    <property type="match status" value="1"/>
</dbReference>
<accession>A0A6J4UCP6</accession>
<proteinExistence type="inferred from homology"/>
<dbReference type="PROSITE" id="PS51318">
    <property type="entry name" value="TAT"/>
    <property type="match status" value="1"/>
</dbReference>
<dbReference type="PANTHER" id="PTHR30290:SF38">
    <property type="entry name" value="D,D-DIPEPTIDE-BINDING PERIPLASMIC PROTEIN DDPA-RELATED"/>
    <property type="match status" value="1"/>
</dbReference>
<dbReference type="GO" id="GO:0015833">
    <property type="term" value="P:peptide transport"/>
    <property type="evidence" value="ECO:0007669"/>
    <property type="project" value="TreeGrafter"/>
</dbReference>